<sequence>MKLFNIPLMLESEAEYFIYKGEKHCRYVPEQYIWVNCLREAGKDIKFDYQLECNDNIAEETERYFSSNFVYLDYKQLSLVPPKKLTLYCENDFKSVVTYIEWQHMYKKYVDSSHIVPKQDLLRDEINKHSRLVGICSRLVKYLVLVIPSSSLRKKLRQDITKKLTKGFY</sequence>
<feature type="non-terminal residue" evidence="1">
    <location>
        <position position="169"/>
    </location>
</feature>
<organism evidence="1 2">
    <name type="scientific">Acinetobacter faecalis</name>
    <dbReference type="NCBI Taxonomy" id="2665161"/>
    <lineage>
        <taxon>Bacteria</taxon>
        <taxon>Pseudomonadati</taxon>
        <taxon>Pseudomonadota</taxon>
        <taxon>Gammaproteobacteria</taxon>
        <taxon>Moraxellales</taxon>
        <taxon>Moraxellaceae</taxon>
        <taxon>Acinetobacter</taxon>
    </lineage>
</organism>
<proteinExistence type="predicted"/>
<dbReference type="EMBL" id="JAXHPO010000008">
    <property type="protein sequence ID" value="MDY6549763.1"/>
    <property type="molecule type" value="Genomic_DNA"/>
</dbReference>
<evidence type="ECO:0000313" key="1">
    <source>
        <dbReference type="EMBL" id="MDY6549763.1"/>
    </source>
</evidence>
<dbReference type="Proteomes" id="UP001284094">
    <property type="component" value="Unassembled WGS sequence"/>
</dbReference>
<comment type="caution">
    <text evidence="1">The sequence shown here is derived from an EMBL/GenBank/DDBJ whole genome shotgun (WGS) entry which is preliminary data.</text>
</comment>
<keyword evidence="2" id="KW-1185">Reference proteome</keyword>
<dbReference type="RefSeq" id="WP_321104142.1">
    <property type="nucleotide sequence ID" value="NZ_JAXHPO010000008.1"/>
</dbReference>
<protein>
    <submittedName>
        <fullName evidence="1">Uncharacterized protein</fullName>
    </submittedName>
</protein>
<accession>A0ABU5GHQ1</accession>
<gene>
    <name evidence="1" type="ORF">SKM48_03110</name>
</gene>
<reference evidence="1 2" key="1">
    <citation type="journal article" date="2024" name="Syst. Appl. Microbiol.">
        <title>Evidence for the occurrence of Acinetobacter faecalis in cattle feces and its emended description.</title>
        <authorList>
            <person name="Kyselkova M."/>
            <person name="Xanthopoulou K."/>
            <person name="Shestivska V."/>
            <person name="Spanelova P."/>
            <person name="Maixnerova M."/>
            <person name="Higgins P.G."/>
            <person name="Nemec A."/>
        </authorList>
    </citation>
    <scope>NUCLEOTIDE SEQUENCE [LARGE SCALE GENOMIC DNA]</scope>
    <source>
        <strain evidence="1 2">ANC 7225</strain>
    </source>
</reference>
<name>A0ABU5GHQ1_9GAMM</name>
<evidence type="ECO:0000313" key="2">
    <source>
        <dbReference type="Proteomes" id="UP001284094"/>
    </source>
</evidence>